<accession>A0A5A8F007</accession>
<dbReference type="Proteomes" id="UP000322876">
    <property type="component" value="Unassembled WGS sequence"/>
</dbReference>
<protein>
    <submittedName>
        <fullName evidence="3">MerR family transcriptional regulator</fullName>
    </submittedName>
</protein>
<dbReference type="Gene3D" id="1.10.1660.10">
    <property type="match status" value="1"/>
</dbReference>
<proteinExistence type="predicted"/>
<sequence length="101" mass="12174">MLKTQKLYYKISEVCEITGLKPSVLRFWEKEFRQLRPIKTGSKHRLYTQKHIDLILQIKKMLYDEKLTIEGARKRLSDSRVKLSKEEIKKELQEILNLLKK</sequence>
<comment type="caution">
    <text evidence="3">The sequence shown here is derived from an EMBL/GenBank/DDBJ whole genome shotgun (WGS) entry which is preliminary data.</text>
</comment>
<organism evidence="3 4">
    <name type="scientific">Deferribacter autotrophicus</name>
    <dbReference type="NCBI Taxonomy" id="500465"/>
    <lineage>
        <taxon>Bacteria</taxon>
        <taxon>Pseudomonadati</taxon>
        <taxon>Deferribacterota</taxon>
        <taxon>Deferribacteres</taxon>
        <taxon>Deferribacterales</taxon>
        <taxon>Deferribacteraceae</taxon>
        <taxon>Deferribacter</taxon>
    </lineage>
</organism>
<dbReference type="Pfam" id="PF13411">
    <property type="entry name" value="MerR_1"/>
    <property type="match status" value="1"/>
</dbReference>
<dbReference type="GO" id="GO:0003700">
    <property type="term" value="F:DNA-binding transcription factor activity"/>
    <property type="evidence" value="ECO:0007669"/>
    <property type="project" value="InterPro"/>
</dbReference>
<keyword evidence="4" id="KW-1185">Reference proteome</keyword>
<dbReference type="InterPro" id="IPR047057">
    <property type="entry name" value="MerR_fam"/>
</dbReference>
<feature type="domain" description="HTH merR-type" evidence="2">
    <location>
        <begin position="8"/>
        <end position="78"/>
    </location>
</feature>
<dbReference type="PANTHER" id="PTHR30204">
    <property type="entry name" value="REDOX-CYCLING DRUG-SENSING TRANSCRIPTIONAL ACTIVATOR SOXR"/>
    <property type="match status" value="1"/>
</dbReference>
<evidence type="ECO:0000313" key="3">
    <source>
        <dbReference type="EMBL" id="KAA0257306.1"/>
    </source>
</evidence>
<reference evidence="3 4" key="1">
    <citation type="submission" date="2019-06" db="EMBL/GenBank/DDBJ databases">
        <title>Genomic insights into carbon and energy metabolism of Deferribacter autotrophicus revealed new metabolic traits in the phylum Deferribacteres.</title>
        <authorList>
            <person name="Slobodkin A.I."/>
            <person name="Slobodkina G.B."/>
            <person name="Allioux M."/>
            <person name="Alain K."/>
            <person name="Jebbar M."/>
            <person name="Shadrin V."/>
            <person name="Kublanov I.V."/>
            <person name="Toshchakov S.V."/>
            <person name="Bonch-Osmolovskaya E.A."/>
        </authorList>
    </citation>
    <scope>NUCLEOTIDE SEQUENCE [LARGE SCALE GENOMIC DNA]</scope>
    <source>
        <strain evidence="3 4">SL50</strain>
    </source>
</reference>
<dbReference type="OrthoDB" id="9810140at2"/>
<dbReference type="PANTHER" id="PTHR30204:SF15">
    <property type="entry name" value="BLL5018 PROTEIN"/>
    <property type="match status" value="1"/>
</dbReference>
<evidence type="ECO:0000313" key="4">
    <source>
        <dbReference type="Proteomes" id="UP000322876"/>
    </source>
</evidence>
<gene>
    <name evidence="3" type="ORF">FHQ18_09670</name>
</gene>
<dbReference type="RefSeq" id="WP_149266979.1">
    <property type="nucleotide sequence ID" value="NZ_VFJB01000008.1"/>
</dbReference>
<evidence type="ECO:0000259" key="2">
    <source>
        <dbReference type="PROSITE" id="PS50937"/>
    </source>
</evidence>
<dbReference type="InterPro" id="IPR009061">
    <property type="entry name" value="DNA-bd_dom_put_sf"/>
</dbReference>
<dbReference type="InterPro" id="IPR000551">
    <property type="entry name" value="MerR-type_HTH_dom"/>
</dbReference>
<name>A0A5A8F007_9BACT</name>
<dbReference type="PROSITE" id="PS50937">
    <property type="entry name" value="HTH_MERR_2"/>
    <property type="match status" value="1"/>
</dbReference>
<dbReference type="SUPFAM" id="SSF46955">
    <property type="entry name" value="Putative DNA-binding domain"/>
    <property type="match status" value="1"/>
</dbReference>
<dbReference type="EMBL" id="VFJB01000008">
    <property type="protein sequence ID" value="KAA0257306.1"/>
    <property type="molecule type" value="Genomic_DNA"/>
</dbReference>
<keyword evidence="1" id="KW-0238">DNA-binding</keyword>
<dbReference type="CDD" id="cd04765">
    <property type="entry name" value="HTH_MlrA-like_sg2"/>
    <property type="match status" value="1"/>
</dbReference>
<evidence type="ECO:0000256" key="1">
    <source>
        <dbReference type="ARBA" id="ARBA00023125"/>
    </source>
</evidence>
<dbReference type="SMART" id="SM00422">
    <property type="entry name" value="HTH_MERR"/>
    <property type="match status" value="1"/>
</dbReference>
<dbReference type="GO" id="GO:0003677">
    <property type="term" value="F:DNA binding"/>
    <property type="evidence" value="ECO:0007669"/>
    <property type="project" value="UniProtKB-KW"/>
</dbReference>
<dbReference type="AlphaFoldDB" id="A0A5A8F007"/>